<dbReference type="Pfam" id="PF00085">
    <property type="entry name" value="Thioredoxin"/>
    <property type="match status" value="1"/>
</dbReference>
<evidence type="ECO:0000256" key="3">
    <source>
        <dbReference type="ARBA" id="ARBA00022448"/>
    </source>
</evidence>
<reference evidence="12 13" key="1">
    <citation type="submission" date="2016-11" db="EMBL/GenBank/DDBJ databases">
        <authorList>
            <person name="Jaros S."/>
            <person name="Januszkiewicz K."/>
            <person name="Wedrychowicz H."/>
        </authorList>
    </citation>
    <scope>NUCLEOTIDE SEQUENCE [LARGE SCALE GENOMIC DNA]</scope>
    <source>
        <strain evidence="12 13">DSM 15930</strain>
    </source>
</reference>
<dbReference type="PRINTS" id="PR00421">
    <property type="entry name" value="THIOREDOXIN"/>
</dbReference>
<evidence type="ECO:0000256" key="4">
    <source>
        <dbReference type="ARBA" id="ARBA00022982"/>
    </source>
</evidence>
<evidence type="ECO:0000256" key="9">
    <source>
        <dbReference type="PIRSR" id="PIRSR000077-1"/>
    </source>
</evidence>
<evidence type="ECO:0000256" key="6">
    <source>
        <dbReference type="ARBA" id="ARBA00023284"/>
    </source>
</evidence>
<keyword evidence="5 10" id="KW-1015">Disulfide bond</keyword>
<feature type="site" description="Contributes to redox potential value" evidence="9">
    <location>
        <position position="31"/>
    </location>
</feature>
<feature type="site" description="Deprotonates C-terminal active site Cys" evidence="9">
    <location>
        <position position="23"/>
    </location>
</feature>
<evidence type="ECO:0000256" key="1">
    <source>
        <dbReference type="ARBA" id="ARBA00008987"/>
    </source>
</evidence>
<organism evidence="12 13">
    <name type="scientific">Anaerosporobacter mobilis DSM 15930</name>
    <dbReference type="NCBI Taxonomy" id="1120996"/>
    <lineage>
        <taxon>Bacteria</taxon>
        <taxon>Bacillati</taxon>
        <taxon>Bacillota</taxon>
        <taxon>Clostridia</taxon>
        <taxon>Lachnospirales</taxon>
        <taxon>Lachnospiraceae</taxon>
        <taxon>Anaerosporobacter</taxon>
    </lineage>
</organism>
<evidence type="ECO:0000256" key="10">
    <source>
        <dbReference type="PIRSR" id="PIRSR000077-4"/>
    </source>
</evidence>
<dbReference type="CDD" id="cd02947">
    <property type="entry name" value="TRX_family"/>
    <property type="match status" value="1"/>
</dbReference>
<dbReference type="InterPro" id="IPR017937">
    <property type="entry name" value="Thioredoxin_CS"/>
</dbReference>
<dbReference type="Gene3D" id="3.40.30.10">
    <property type="entry name" value="Glutaredoxin"/>
    <property type="match status" value="1"/>
</dbReference>
<dbReference type="FunFam" id="3.40.30.10:FF:000001">
    <property type="entry name" value="Thioredoxin"/>
    <property type="match status" value="1"/>
</dbReference>
<dbReference type="PIRSF" id="PIRSF000077">
    <property type="entry name" value="Thioredoxin"/>
    <property type="match status" value="1"/>
</dbReference>
<dbReference type="Proteomes" id="UP000184038">
    <property type="component" value="Unassembled WGS sequence"/>
</dbReference>
<keyword evidence="4" id="KW-0249">Electron transport</keyword>
<dbReference type="InterPro" id="IPR013766">
    <property type="entry name" value="Thioredoxin_domain"/>
</dbReference>
<dbReference type="InterPro" id="IPR036249">
    <property type="entry name" value="Thioredoxin-like_sf"/>
</dbReference>
<feature type="site" description="Contributes to redox potential value" evidence="9">
    <location>
        <position position="30"/>
    </location>
</feature>
<evidence type="ECO:0000256" key="7">
    <source>
        <dbReference type="NCBIfam" id="TIGR01068"/>
    </source>
</evidence>
<dbReference type="STRING" id="1120996.SAMN02746066_04227"/>
<keyword evidence="3" id="KW-0813">Transport</keyword>
<dbReference type="RefSeq" id="WP_073291114.1">
    <property type="nucleotide sequence ID" value="NZ_FRCP01000025.1"/>
</dbReference>
<feature type="active site" description="Nucleophile" evidence="9">
    <location>
        <position position="32"/>
    </location>
</feature>
<dbReference type="PANTHER" id="PTHR45663:SF11">
    <property type="entry name" value="GEO12009P1"/>
    <property type="match status" value="1"/>
</dbReference>
<dbReference type="PROSITE" id="PS00194">
    <property type="entry name" value="THIOREDOXIN_1"/>
    <property type="match status" value="1"/>
</dbReference>
<gene>
    <name evidence="12" type="ORF">SAMN02746066_04227</name>
</gene>
<dbReference type="GO" id="GO:0005737">
    <property type="term" value="C:cytoplasm"/>
    <property type="evidence" value="ECO:0007669"/>
    <property type="project" value="TreeGrafter"/>
</dbReference>
<dbReference type="SUPFAM" id="SSF52833">
    <property type="entry name" value="Thioredoxin-like"/>
    <property type="match status" value="1"/>
</dbReference>
<dbReference type="GO" id="GO:0015035">
    <property type="term" value="F:protein-disulfide reductase activity"/>
    <property type="evidence" value="ECO:0007669"/>
    <property type="project" value="UniProtKB-UniRule"/>
</dbReference>
<dbReference type="PROSITE" id="PS51352">
    <property type="entry name" value="THIOREDOXIN_2"/>
    <property type="match status" value="1"/>
</dbReference>
<dbReference type="PANTHER" id="PTHR45663">
    <property type="entry name" value="GEO12009P1"/>
    <property type="match status" value="1"/>
</dbReference>
<accession>A0A1M7N537</accession>
<keyword evidence="13" id="KW-1185">Reference proteome</keyword>
<proteinExistence type="inferred from homology"/>
<comment type="similarity">
    <text evidence="1 8">Belongs to the thioredoxin family.</text>
</comment>
<feature type="active site" description="Nucleophile" evidence="9">
    <location>
        <position position="29"/>
    </location>
</feature>
<evidence type="ECO:0000259" key="11">
    <source>
        <dbReference type="PROSITE" id="PS51352"/>
    </source>
</evidence>
<dbReference type="InterPro" id="IPR005746">
    <property type="entry name" value="Thioredoxin"/>
</dbReference>
<name>A0A1M7N537_9FIRM</name>
<evidence type="ECO:0000256" key="2">
    <source>
        <dbReference type="ARBA" id="ARBA00020570"/>
    </source>
</evidence>
<feature type="domain" description="Thioredoxin" evidence="11">
    <location>
        <begin position="1"/>
        <end position="104"/>
    </location>
</feature>
<protein>
    <recommendedName>
        <fullName evidence="2 7">Thioredoxin</fullName>
    </recommendedName>
</protein>
<dbReference type="AlphaFoldDB" id="A0A1M7N537"/>
<dbReference type="NCBIfam" id="TIGR01068">
    <property type="entry name" value="thioredoxin"/>
    <property type="match status" value="1"/>
</dbReference>
<dbReference type="EMBL" id="FRCP01000025">
    <property type="protein sequence ID" value="SHM98703.1"/>
    <property type="molecule type" value="Genomic_DNA"/>
</dbReference>
<feature type="disulfide bond" description="Redox-active" evidence="10">
    <location>
        <begin position="29"/>
        <end position="32"/>
    </location>
</feature>
<evidence type="ECO:0000313" key="12">
    <source>
        <dbReference type="EMBL" id="SHM98703.1"/>
    </source>
</evidence>
<evidence type="ECO:0000313" key="13">
    <source>
        <dbReference type="Proteomes" id="UP000184038"/>
    </source>
</evidence>
<sequence length="104" mass="11424">MAKVLTINDFNDKVKKEGVAIVDFFATWCGPCKMLAPIFEELGNELGDQAGFYKVDIDESLELANEYGIQSVPTMLVFKNGEVVDKLVGVTPKAGIKAKIEQQL</sequence>
<dbReference type="OrthoDB" id="9790390at2"/>
<evidence type="ECO:0000256" key="5">
    <source>
        <dbReference type="ARBA" id="ARBA00023157"/>
    </source>
</evidence>
<evidence type="ECO:0000256" key="8">
    <source>
        <dbReference type="PIRNR" id="PIRNR000077"/>
    </source>
</evidence>
<keyword evidence="6 10" id="KW-0676">Redox-active center</keyword>